<evidence type="ECO:0000256" key="2">
    <source>
        <dbReference type="ARBA" id="ARBA00023125"/>
    </source>
</evidence>
<dbReference type="Pfam" id="PF00249">
    <property type="entry name" value="Myb_DNA-binding"/>
    <property type="match status" value="1"/>
</dbReference>
<dbReference type="GO" id="GO:0000976">
    <property type="term" value="F:transcription cis-regulatory region binding"/>
    <property type="evidence" value="ECO:0007669"/>
    <property type="project" value="TreeGrafter"/>
</dbReference>
<dbReference type="Gene3D" id="1.10.10.60">
    <property type="entry name" value="Homeodomain-like"/>
    <property type="match status" value="1"/>
</dbReference>
<feature type="domain" description="HTH myb-type" evidence="6">
    <location>
        <begin position="271"/>
        <end position="318"/>
    </location>
</feature>
<dbReference type="Proteomes" id="UP001151518">
    <property type="component" value="Unassembled WGS sequence"/>
</dbReference>
<proteinExistence type="predicted"/>
<dbReference type="PANTHER" id="PTHR46380:SF2">
    <property type="entry name" value="CYCLIN-D-BINDING MYB-LIKE TRANSCRIPTION FACTOR 1"/>
    <property type="match status" value="1"/>
</dbReference>
<feature type="region of interest" description="Disordered" evidence="4">
    <location>
        <begin position="141"/>
        <end position="166"/>
    </location>
</feature>
<name>A0A9W8G6T8_9FUNG</name>
<evidence type="ECO:0000259" key="5">
    <source>
        <dbReference type="PROSITE" id="PS50090"/>
    </source>
</evidence>
<dbReference type="InterPro" id="IPR051651">
    <property type="entry name" value="DMTF1_DNA-bind_reg"/>
</dbReference>
<protein>
    <submittedName>
        <fullName evidence="7">RNA polymerase I enhancer binding protein</fullName>
    </submittedName>
</protein>
<dbReference type="GO" id="GO:0003700">
    <property type="term" value="F:DNA-binding transcription factor activity"/>
    <property type="evidence" value="ECO:0007669"/>
    <property type="project" value="TreeGrafter"/>
</dbReference>
<gene>
    <name evidence="7" type="primary">REB1</name>
    <name evidence="7" type="ORF">GGI25_001136</name>
</gene>
<dbReference type="GO" id="GO:0005634">
    <property type="term" value="C:nucleus"/>
    <property type="evidence" value="ECO:0007669"/>
    <property type="project" value="UniProtKB-SubCell"/>
</dbReference>
<dbReference type="InterPro" id="IPR009057">
    <property type="entry name" value="Homeodomain-like_sf"/>
</dbReference>
<evidence type="ECO:0000313" key="8">
    <source>
        <dbReference type="Proteomes" id="UP001151518"/>
    </source>
</evidence>
<dbReference type="OrthoDB" id="39591at2759"/>
<evidence type="ECO:0000313" key="7">
    <source>
        <dbReference type="EMBL" id="KAJ2679947.1"/>
    </source>
</evidence>
<dbReference type="InterPro" id="IPR001005">
    <property type="entry name" value="SANT/Myb"/>
</dbReference>
<dbReference type="CDD" id="cd00167">
    <property type="entry name" value="SANT"/>
    <property type="match status" value="1"/>
</dbReference>
<dbReference type="AlphaFoldDB" id="A0A9W8G6T8"/>
<dbReference type="PANTHER" id="PTHR46380">
    <property type="entry name" value="CYCLIN-D-BINDING MYB-LIKE TRANSCRIPTION FACTOR 1"/>
    <property type="match status" value="1"/>
</dbReference>
<keyword evidence="2" id="KW-0238">DNA-binding</keyword>
<dbReference type="EMBL" id="JANBTW010000008">
    <property type="protein sequence ID" value="KAJ2679947.1"/>
    <property type="molecule type" value="Genomic_DNA"/>
</dbReference>
<feature type="compositionally biased region" description="Low complexity" evidence="4">
    <location>
        <begin position="141"/>
        <end position="151"/>
    </location>
</feature>
<keyword evidence="3" id="KW-0539">Nucleus</keyword>
<organism evidence="7 8">
    <name type="scientific">Coemansia spiralis</name>
    <dbReference type="NCBI Taxonomy" id="417178"/>
    <lineage>
        <taxon>Eukaryota</taxon>
        <taxon>Fungi</taxon>
        <taxon>Fungi incertae sedis</taxon>
        <taxon>Zoopagomycota</taxon>
        <taxon>Kickxellomycotina</taxon>
        <taxon>Kickxellomycetes</taxon>
        <taxon>Kickxellales</taxon>
        <taxon>Kickxellaceae</taxon>
        <taxon>Coemansia</taxon>
    </lineage>
</organism>
<evidence type="ECO:0000256" key="3">
    <source>
        <dbReference type="ARBA" id="ARBA00023242"/>
    </source>
</evidence>
<evidence type="ECO:0000256" key="1">
    <source>
        <dbReference type="ARBA" id="ARBA00004123"/>
    </source>
</evidence>
<evidence type="ECO:0000259" key="6">
    <source>
        <dbReference type="PROSITE" id="PS51294"/>
    </source>
</evidence>
<dbReference type="SUPFAM" id="SSF46689">
    <property type="entry name" value="Homeodomain-like"/>
    <property type="match status" value="1"/>
</dbReference>
<dbReference type="SMART" id="SM00717">
    <property type="entry name" value="SANT"/>
    <property type="match status" value="2"/>
</dbReference>
<dbReference type="InterPro" id="IPR017930">
    <property type="entry name" value="Myb_dom"/>
</dbReference>
<feature type="region of interest" description="Disordered" evidence="4">
    <location>
        <begin position="23"/>
        <end position="48"/>
    </location>
</feature>
<comment type="subcellular location">
    <subcellularLocation>
        <location evidence="1">Nucleus</location>
    </subcellularLocation>
</comment>
<dbReference type="PROSITE" id="PS51294">
    <property type="entry name" value="HTH_MYB"/>
    <property type="match status" value="1"/>
</dbReference>
<evidence type="ECO:0000256" key="4">
    <source>
        <dbReference type="SAM" id="MobiDB-lite"/>
    </source>
</evidence>
<accession>A0A9W8G6T8</accession>
<feature type="compositionally biased region" description="Polar residues" evidence="4">
    <location>
        <begin position="316"/>
        <end position="341"/>
    </location>
</feature>
<feature type="compositionally biased region" description="Basic and acidic residues" evidence="4">
    <location>
        <begin position="32"/>
        <end position="41"/>
    </location>
</feature>
<reference evidence="7" key="1">
    <citation type="submission" date="2022-07" db="EMBL/GenBank/DDBJ databases">
        <title>Phylogenomic reconstructions and comparative analyses of Kickxellomycotina fungi.</title>
        <authorList>
            <person name="Reynolds N.K."/>
            <person name="Stajich J.E."/>
            <person name="Barry K."/>
            <person name="Grigoriev I.V."/>
            <person name="Crous P."/>
            <person name="Smith M.E."/>
        </authorList>
    </citation>
    <scope>NUCLEOTIDE SEQUENCE</scope>
    <source>
        <strain evidence="7">NRRL 3115</strain>
    </source>
</reference>
<dbReference type="PROSITE" id="PS50090">
    <property type="entry name" value="MYB_LIKE"/>
    <property type="match status" value="1"/>
</dbReference>
<comment type="caution">
    <text evidence="7">The sequence shown here is derived from an EMBL/GenBank/DDBJ whole genome shotgun (WGS) entry which is preliminary data.</text>
</comment>
<sequence length="364" mass="39683">MSLAQQRPGAGLDAAMGNCSARKNATSAIGHSTEHALDHQRQRPPTLDGACDPDSQELATLVELLQTYPGLLDAKVETVARALTQATLAASEASSIGAGSRQATPLQRIRMGRSLLPASLQEDALRPAQLTQQMAHAYGASAQSGCSGGSQPHAQTSAHSIRRARASSGRRWLTQQHLQQLQREGVVFTKGKFTDEENATIDEAIAIFVEAHGLSRQEMYDHLFRHKTLSDSEKHLRKIFWPILAEALPARQIQAIYHHVRRKYHPHNYQGTWTAGEDEELRRLVAAHGPAWEAISQQLGRMGTNCRDRWRYIQSSTRAQKQQPQRPNSLTETPADSSTAENGCGVGGDGSTEETASAAPISAP</sequence>
<feature type="region of interest" description="Disordered" evidence="4">
    <location>
        <begin position="316"/>
        <end position="364"/>
    </location>
</feature>
<feature type="domain" description="Myb-like" evidence="5">
    <location>
        <begin position="265"/>
        <end position="314"/>
    </location>
</feature>